<protein>
    <submittedName>
        <fullName evidence="5">60S ribosomal protein L7ae/L30e, putative</fullName>
    </submittedName>
</protein>
<evidence type="ECO:0000256" key="2">
    <source>
        <dbReference type="ARBA" id="ARBA00023274"/>
    </source>
</evidence>
<reference evidence="6" key="1">
    <citation type="submission" date="2016-05" db="EMBL/GenBank/DDBJ databases">
        <authorList>
            <person name="Naeem Raeece"/>
        </authorList>
    </citation>
    <scope>NUCLEOTIDE SEQUENCE [LARGE SCALE GENOMIC DNA]</scope>
</reference>
<feature type="domain" description="Ribosomal protein eL8/eL30/eS12/Gadd45" evidence="4">
    <location>
        <begin position="283"/>
        <end position="371"/>
    </location>
</feature>
<feature type="region of interest" description="Disordered" evidence="3">
    <location>
        <begin position="183"/>
        <end position="228"/>
    </location>
</feature>
<dbReference type="EMBL" id="FLQU01000141">
    <property type="protein sequence ID" value="SBS81284.1"/>
    <property type="molecule type" value="Genomic_DNA"/>
</dbReference>
<evidence type="ECO:0000256" key="1">
    <source>
        <dbReference type="ARBA" id="ARBA00007337"/>
    </source>
</evidence>
<proteinExistence type="inferred from homology"/>
<evidence type="ECO:0000313" key="6">
    <source>
        <dbReference type="Proteomes" id="UP000078560"/>
    </source>
</evidence>
<sequence length="431" mass="49334">MYWGGEAFFSFKFCIKSTGSNIPNEQISRNIRSYKKSGLQMLMDVEHTTWTGEELRPLQKGACDGDFHWGITLCRKKGAIAKDGGKADENECRKKRGYGWKEEQEGRGGPKTPKLLKVRDNNTHKFTIKMGQTQKILMEKGILTEKKTADILEHSSETYSLACLPPSLSLYRFAALPLPRRGDIMSDEGEENRNHQSSAEEDNCNPHGENGENTDVSEHNKGKTKKSYDKVVEEIKRENGNCHMSKISEPLLKKRYYKYFLKMLDYIYYAKISAGHIIKTNEKLEETKKKILKTQLIGIGLNGVIKAIRKGIQGIVILAIDVFPIDIISHIPVFCEEHNVPYTFVTTKNKLAHLCKLKRAITCLFIYKPNDNFSHFEKLINQYNCKQKIKNYAKLYDKLQAGLKKNHPFFLPIGAPHTLQKRRVETALEAK</sequence>
<dbReference type="InterPro" id="IPR018492">
    <property type="entry name" value="Ribosomal_eL8/Nhp2"/>
</dbReference>
<dbReference type="SUPFAM" id="SSF55315">
    <property type="entry name" value="L30e-like"/>
    <property type="match status" value="1"/>
</dbReference>
<evidence type="ECO:0000313" key="5">
    <source>
        <dbReference type="EMBL" id="SBS81284.1"/>
    </source>
</evidence>
<evidence type="ECO:0000259" key="4">
    <source>
        <dbReference type="Pfam" id="PF01248"/>
    </source>
</evidence>
<accession>A0A1A8VNQ4</accession>
<comment type="similarity">
    <text evidence="1">Belongs to the eukaryotic ribosomal protein eL8 family.</text>
</comment>
<gene>
    <name evidence="5" type="ORF">POVCU2_0009570</name>
</gene>
<dbReference type="Proteomes" id="UP000078560">
    <property type="component" value="Unassembled WGS sequence"/>
</dbReference>
<dbReference type="Pfam" id="PF01248">
    <property type="entry name" value="Ribosomal_L7Ae"/>
    <property type="match status" value="1"/>
</dbReference>
<feature type="compositionally biased region" description="Basic and acidic residues" evidence="3">
    <location>
        <begin position="216"/>
        <end position="228"/>
    </location>
</feature>
<dbReference type="InterPro" id="IPR004038">
    <property type="entry name" value="Ribosomal_eL8/eL30/eS12/Gad45"/>
</dbReference>
<dbReference type="AlphaFoldDB" id="A0A1A8VNQ4"/>
<keyword evidence="2" id="KW-0687">Ribonucleoprotein</keyword>
<name>A0A1A8VNQ4_PLAOA</name>
<evidence type="ECO:0000256" key="3">
    <source>
        <dbReference type="SAM" id="MobiDB-lite"/>
    </source>
</evidence>
<dbReference type="PRINTS" id="PR00881">
    <property type="entry name" value="L7ARS6FAMILY"/>
</dbReference>
<dbReference type="GO" id="GO:1990904">
    <property type="term" value="C:ribonucleoprotein complex"/>
    <property type="evidence" value="ECO:0007669"/>
    <property type="project" value="UniProtKB-KW"/>
</dbReference>
<dbReference type="GO" id="GO:0005840">
    <property type="term" value="C:ribosome"/>
    <property type="evidence" value="ECO:0007669"/>
    <property type="project" value="UniProtKB-KW"/>
</dbReference>
<dbReference type="Gene3D" id="3.30.1330.30">
    <property type="match status" value="1"/>
</dbReference>
<dbReference type="InterPro" id="IPR029064">
    <property type="entry name" value="Ribosomal_eL30-like_sf"/>
</dbReference>
<keyword evidence="5" id="KW-0689">Ribosomal protein</keyword>
<organism evidence="5 6">
    <name type="scientific">Plasmodium ovale curtisi</name>
    <dbReference type="NCBI Taxonomy" id="864141"/>
    <lineage>
        <taxon>Eukaryota</taxon>
        <taxon>Sar</taxon>
        <taxon>Alveolata</taxon>
        <taxon>Apicomplexa</taxon>
        <taxon>Aconoidasida</taxon>
        <taxon>Haemosporida</taxon>
        <taxon>Plasmodiidae</taxon>
        <taxon>Plasmodium</taxon>
        <taxon>Plasmodium (Plasmodium)</taxon>
    </lineage>
</organism>